<dbReference type="EMBL" id="BARU01047740">
    <property type="protein sequence ID" value="GAI01538.1"/>
    <property type="molecule type" value="Genomic_DNA"/>
</dbReference>
<feature type="non-terminal residue" evidence="1">
    <location>
        <position position="70"/>
    </location>
</feature>
<name>X1K4P8_9ZZZZ</name>
<organism evidence="1">
    <name type="scientific">marine sediment metagenome</name>
    <dbReference type="NCBI Taxonomy" id="412755"/>
    <lineage>
        <taxon>unclassified sequences</taxon>
        <taxon>metagenomes</taxon>
        <taxon>ecological metagenomes</taxon>
    </lineage>
</organism>
<dbReference type="AlphaFoldDB" id="X1K4P8"/>
<reference evidence="1" key="1">
    <citation type="journal article" date="2014" name="Front. Microbiol.">
        <title>High frequency of phylogenetically diverse reductive dehalogenase-homologous genes in deep subseafloor sedimentary metagenomes.</title>
        <authorList>
            <person name="Kawai M."/>
            <person name="Futagami T."/>
            <person name="Toyoda A."/>
            <person name="Takaki Y."/>
            <person name="Nishi S."/>
            <person name="Hori S."/>
            <person name="Arai W."/>
            <person name="Tsubouchi T."/>
            <person name="Morono Y."/>
            <person name="Uchiyama I."/>
            <person name="Ito T."/>
            <person name="Fujiyama A."/>
            <person name="Inagaki F."/>
            <person name="Takami H."/>
        </authorList>
    </citation>
    <scope>NUCLEOTIDE SEQUENCE</scope>
    <source>
        <strain evidence="1">Expedition CK06-06</strain>
    </source>
</reference>
<protein>
    <submittedName>
        <fullName evidence="1">Uncharacterized protein</fullName>
    </submittedName>
</protein>
<accession>X1K4P8</accession>
<evidence type="ECO:0000313" key="1">
    <source>
        <dbReference type="EMBL" id="GAI01538.1"/>
    </source>
</evidence>
<sequence length="70" mass="7824">MVGWDSQLSEIGSELVYLRLKSLKKLALNLSKLCPSLTGLVCSVHLTYTSSFLDAGDLGFSLEKMRKKFR</sequence>
<comment type="caution">
    <text evidence="1">The sequence shown here is derived from an EMBL/GenBank/DDBJ whole genome shotgun (WGS) entry which is preliminary data.</text>
</comment>
<gene>
    <name evidence="1" type="ORF">S03H2_71373</name>
</gene>
<proteinExistence type="predicted"/>